<reference evidence="8 9" key="1">
    <citation type="submission" date="2017-06" db="EMBL/GenBank/DDBJ databases">
        <authorList>
            <person name="Kim H.J."/>
            <person name="Triplett B.A."/>
        </authorList>
    </citation>
    <scope>NUCLEOTIDE SEQUENCE [LARGE SCALE GENOMIC DNA]</scope>
    <source>
        <strain evidence="8 9">DSM 29052</strain>
    </source>
</reference>
<accession>A0A238X3L3</accession>
<organism evidence="8 9">
    <name type="scientific">Puniceibacterium sediminis</name>
    <dbReference type="NCBI Taxonomy" id="1608407"/>
    <lineage>
        <taxon>Bacteria</taxon>
        <taxon>Pseudomonadati</taxon>
        <taxon>Pseudomonadota</taxon>
        <taxon>Alphaproteobacteria</taxon>
        <taxon>Rhodobacterales</taxon>
        <taxon>Paracoccaceae</taxon>
        <taxon>Puniceibacterium</taxon>
    </lineage>
</organism>
<dbReference type="InterPro" id="IPR050770">
    <property type="entry name" value="Intradiol_RC_Dioxygenase"/>
</dbReference>
<comment type="similarity">
    <text evidence="2">Belongs to the intradiol ring-cleavage dioxygenase family.</text>
</comment>
<dbReference type="InterPro" id="IPR015889">
    <property type="entry name" value="Intradiol_dOase_core"/>
</dbReference>
<dbReference type="Pfam" id="PF00775">
    <property type="entry name" value="Dioxygenase_C"/>
    <property type="match status" value="1"/>
</dbReference>
<keyword evidence="5" id="KW-0560">Oxidoreductase</keyword>
<evidence type="ECO:0000256" key="5">
    <source>
        <dbReference type="ARBA" id="ARBA00023002"/>
    </source>
</evidence>
<dbReference type="SUPFAM" id="SSF49482">
    <property type="entry name" value="Aromatic compound dioxygenase"/>
    <property type="match status" value="1"/>
</dbReference>
<keyword evidence="4 8" id="KW-0223">Dioxygenase</keyword>
<evidence type="ECO:0000259" key="7">
    <source>
        <dbReference type="PROSITE" id="PS00083"/>
    </source>
</evidence>
<dbReference type="Gene3D" id="2.60.130.10">
    <property type="entry name" value="Aromatic compound dioxygenase"/>
    <property type="match status" value="1"/>
</dbReference>
<evidence type="ECO:0000256" key="2">
    <source>
        <dbReference type="ARBA" id="ARBA00007825"/>
    </source>
</evidence>
<dbReference type="GO" id="GO:0009712">
    <property type="term" value="P:catechol-containing compound metabolic process"/>
    <property type="evidence" value="ECO:0007669"/>
    <property type="project" value="InterPro"/>
</dbReference>
<keyword evidence="9" id="KW-1185">Reference proteome</keyword>
<gene>
    <name evidence="8" type="ORF">SAMN06265370_1099</name>
</gene>
<dbReference type="AlphaFoldDB" id="A0A238X3L3"/>
<sequence length="318" mass="34880">MDNHEQQDPALTNLIISREDQVTPKVLNAMANTDDARLKELMTSLVRHMHAFIREARPTEEEFEAGLRWITRLGQLTDESHNETVLAADVFGISTLIDLINNDGMQGETMSALLGPFYRGESPTCAFGETIARSDTPGAELYIKGRVLELDGSPVEGATLDIWQASPAGLYENQDPDQADYNLRGVQMTGADGCYEFHSVRPAGYPVPTFGPAGDLLKAQNRTPMRPAHVHFIVAAPGHKTLITQIFTDDDEAMAMDVVFGAKTQICGDLVEHTEPLPEYPNAKVPFFTCEYDFILKPGEPSFPIPPISGKAKAVAHV</sequence>
<evidence type="ECO:0000256" key="6">
    <source>
        <dbReference type="ARBA" id="ARBA00023004"/>
    </source>
</evidence>
<name>A0A238X3L3_9RHOB</name>
<protein>
    <submittedName>
        <fullName evidence="8">Catechol 1,2-dioxygenase</fullName>
    </submittedName>
</protein>
<dbReference type="PANTHER" id="PTHR33711:SF7">
    <property type="entry name" value="INTRADIOL RING-CLEAVAGE DIOXYGENASES DOMAIN-CONTAINING PROTEIN-RELATED"/>
    <property type="match status" value="1"/>
</dbReference>
<evidence type="ECO:0000256" key="1">
    <source>
        <dbReference type="ARBA" id="ARBA00001965"/>
    </source>
</evidence>
<proteinExistence type="inferred from homology"/>
<dbReference type="Proteomes" id="UP000198417">
    <property type="component" value="Unassembled WGS sequence"/>
</dbReference>
<keyword evidence="6" id="KW-0408">Iron</keyword>
<dbReference type="GO" id="GO:0018576">
    <property type="term" value="F:catechol 1,2-dioxygenase activity"/>
    <property type="evidence" value="ECO:0007669"/>
    <property type="project" value="InterPro"/>
</dbReference>
<dbReference type="GO" id="GO:0008199">
    <property type="term" value="F:ferric iron binding"/>
    <property type="evidence" value="ECO:0007669"/>
    <property type="project" value="InterPro"/>
</dbReference>
<evidence type="ECO:0000313" key="8">
    <source>
        <dbReference type="EMBL" id="SNR53191.1"/>
    </source>
</evidence>
<comment type="cofactor">
    <cofactor evidence="1">
        <name>Fe(3+)</name>
        <dbReference type="ChEBI" id="CHEBI:29034"/>
    </cofactor>
</comment>
<evidence type="ECO:0000313" key="9">
    <source>
        <dbReference type="Proteomes" id="UP000198417"/>
    </source>
</evidence>
<dbReference type="InterPro" id="IPR000627">
    <property type="entry name" value="Intradiol_dOase_C"/>
</dbReference>
<dbReference type="InterPro" id="IPR007535">
    <property type="entry name" value="Catechol_dOase_N"/>
</dbReference>
<feature type="domain" description="Intradiol ring-cleavage dioxygenases" evidence="7">
    <location>
        <begin position="143"/>
        <end position="171"/>
    </location>
</feature>
<evidence type="ECO:0000256" key="4">
    <source>
        <dbReference type="ARBA" id="ARBA00022964"/>
    </source>
</evidence>
<dbReference type="PROSITE" id="PS00083">
    <property type="entry name" value="INTRADIOL_DIOXYGENAS"/>
    <property type="match status" value="1"/>
</dbReference>
<keyword evidence="3" id="KW-0479">Metal-binding</keyword>
<dbReference type="RefSeq" id="WP_089270603.1">
    <property type="nucleotide sequence ID" value="NZ_FZNN01000009.1"/>
</dbReference>
<evidence type="ECO:0000256" key="3">
    <source>
        <dbReference type="ARBA" id="ARBA00022723"/>
    </source>
</evidence>
<dbReference type="OrthoDB" id="9800887at2"/>
<dbReference type="Pfam" id="PF04444">
    <property type="entry name" value="Dioxygenase_N"/>
    <property type="match status" value="1"/>
</dbReference>
<dbReference type="PANTHER" id="PTHR33711">
    <property type="entry name" value="DIOXYGENASE, PUTATIVE (AFU_ORTHOLOGUE AFUA_2G02910)-RELATED"/>
    <property type="match status" value="1"/>
</dbReference>
<dbReference type="EMBL" id="FZNN01000009">
    <property type="protein sequence ID" value="SNR53191.1"/>
    <property type="molecule type" value="Genomic_DNA"/>
</dbReference>